<dbReference type="SUPFAM" id="SSF53271">
    <property type="entry name" value="PRTase-like"/>
    <property type="match status" value="1"/>
</dbReference>
<dbReference type="GO" id="GO:0046100">
    <property type="term" value="P:hypoxanthine metabolic process"/>
    <property type="evidence" value="ECO:0007669"/>
    <property type="project" value="TreeGrafter"/>
</dbReference>
<name>A0AAD5TU20_9FUNG</name>
<dbReference type="PANTHER" id="PTHR43363">
    <property type="entry name" value="HYPOXANTHINE PHOSPHORIBOSYLTRANSFERASE"/>
    <property type="match status" value="1"/>
</dbReference>
<dbReference type="InterPro" id="IPR029057">
    <property type="entry name" value="PRTase-like"/>
</dbReference>
<evidence type="ECO:0000313" key="4">
    <source>
        <dbReference type="EMBL" id="KAJ3182714.1"/>
    </source>
</evidence>
<protein>
    <submittedName>
        <fullName evidence="4">Hypoxanthine-guanine phosphoribosyltransferase</fullName>
    </submittedName>
</protein>
<dbReference type="CDD" id="cd06223">
    <property type="entry name" value="PRTases_typeI"/>
    <property type="match status" value="1"/>
</dbReference>
<dbReference type="EMBL" id="JADGJQ010000008">
    <property type="protein sequence ID" value="KAJ3182714.1"/>
    <property type="molecule type" value="Genomic_DNA"/>
</dbReference>
<proteinExistence type="predicted"/>
<organism evidence="4 5">
    <name type="scientific">Geranomyces variabilis</name>
    <dbReference type="NCBI Taxonomy" id="109894"/>
    <lineage>
        <taxon>Eukaryota</taxon>
        <taxon>Fungi</taxon>
        <taxon>Fungi incertae sedis</taxon>
        <taxon>Chytridiomycota</taxon>
        <taxon>Chytridiomycota incertae sedis</taxon>
        <taxon>Chytridiomycetes</taxon>
        <taxon>Spizellomycetales</taxon>
        <taxon>Powellomycetaceae</taxon>
        <taxon>Geranomyces</taxon>
    </lineage>
</organism>
<evidence type="ECO:0000256" key="1">
    <source>
        <dbReference type="ARBA" id="ARBA00022676"/>
    </source>
</evidence>
<keyword evidence="2" id="KW-0808">Transferase</keyword>
<dbReference type="Pfam" id="PF00156">
    <property type="entry name" value="Pribosyltran"/>
    <property type="match status" value="1"/>
</dbReference>
<comment type="caution">
    <text evidence="4">The sequence shown here is derived from an EMBL/GenBank/DDBJ whole genome shotgun (WGS) entry which is preliminary data.</text>
</comment>
<dbReference type="GO" id="GO:0005737">
    <property type="term" value="C:cytoplasm"/>
    <property type="evidence" value="ECO:0007669"/>
    <property type="project" value="TreeGrafter"/>
</dbReference>
<dbReference type="GO" id="GO:0004422">
    <property type="term" value="F:hypoxanthine phosphoribosyltransferase activity"/>
    <property type="evidence" value="ECO:0007669"/>
    <property type="project" value="TreeGrafter"/>
</dbReference>
<keyword evidence="1 4" id="KW-0328">Glycosyltransferase</keyword>
<dbReference type="Gene3D" id="3.40.50.2020">
    <property type="match status" value="1"/>
</dbReference>
<reference evidence="4" key="1">
    <citation type="submission" date="2020-05" db="EMBL/GenBank/DDBJ databases">
        <title>Phylogenomic resolution of chytrid fungi.</title>
        <authorList>
            <person name="Stajich J.E."/>
            <person name="Amses K."/>
            <person name="Simmons R."/>
            <person name="Seto K."/>
            <person name="Myers J."/>
            <person name="Bonds A."/>
            <person name="Quandt C.A."/>
            <person name="Barry K."/>
            <person name="Liu P."/>
            <person name="Grigoriev I."/>
            <person name="Longcore J.E."/>
            <person name="James T.Y."/>
        </authorList>
    </citation>
    <scope>NUCLEOTIDE SEQUENCE</scope>
    <source>
        <strain evidence="4">JEL0379</strain>
    </source>
</reference>
<feature type="domain" description="Phosphoribosyltransferase" evidence="3">
    <location>
        <begin position="16"/>
        <end position="139"/>
    </location>
</feature>
<dbReference type="InterPro" id="IPR000836">
    <property type="entry name" value="PRTase_dom"/>
</dbReference>
<dbReference type="GO" id="GO:0032265">
    <property type="term" value="P:XMP salvage"/>
    <property type="evidence" value="ECO:0007669"/>
    <property type="project" value="TreeGrafter"/>
</dbReference>
<dbReference type="AlphaFoldDB" id="A0AAD5TU20"/>
<dbReference type="PANTHER" id="PTHR43363:SF1">
    <property type="entry name" value="HYPOXANTHINE-GUANINE PHOSPHORIBOSYLTRANSFERASE"/>
    <property type="match status" value="1"/>
</dbReference>
<dbReference type="GO" id="GO:0032264">
    <property type="term" value="P:IMP salvage"/>
    <property type="evidence" value="ECO:0007669"/>
    <property type="project" value="TreeGrafter"/>
</dbReference>
<dbReference type="GO" id="GO:0032263">
    <property type="term" value="P:GMP salvage"/>
    <property type="evidence" value="ECO:0007669"/>
    <property type="project" value="TreeGrafter"/>
</dbReference>
<accession>A0AAD5TU20</accession>
<evidence type="ECO:0000259" key="3">
    <source>
        <dbReference type="Pfam" id="PF00156"/>
    </source>
</evidence>
<sequence>MAEKQHYSYNYIHSLIAASVLNKFDEAPGVIVAISGGGLIPARMLRTLLKARFGVTVPIRVVGLMLYDDDTEEISKDGVQRLQWPTPQEFGASLKSALVVDEVDDTRTTLQYAIEHLRKDLPSVSLGVFVVHDKQKPKRGVLPADVKYLAAAEVEDFWIVYPWDAVDIADHEKKARAQGLA</sequence>
<dbReference type="Proteomes" id="UP001212152">
    <property type="component" value="Unassembled WGS sequence"/>
</dbReference>
<evidence type="ECO:0000256" key="2">
    <source>
        <dbReference type="ARBA" id="ARBA00022679"/>
    </source>
</evidence>
<gene>
    <name evidence="4" type="primary">HPT1</name>
    <name evidence="4" type="ORF">HDU87_008053</name>
</gene>
<evidence type="ECO:0000313" key="5">
    <source>
        <dbReference type="Proteomes" id="UP001212152"/>
    </source>
</evidence>
<keyword evidence="5" id="KW-1185">Reference proteome</keyword>